<evidence type="ECO:0000256" key="4">
    <source>
        <dbReference type="PROSITE-ProRule" id="PRU10007"/>
    </source>
</evidence>
<dbReference type="InterPro" id="IPR016160">
    <property type="entry name" value="Ald_DH_CS_CYS"/>
</dbReference>
<feature type="active site" evidence="4">
    <location>
        <position position="146"/>
    </location>
</feature>
<comment type="similarity">
    <text evidence="1 3 5">Belongs to the aldehyde dehydrogenase family.</text>
</comment>
<feature type="domain" description="Aldehyde dehydrogenase" evidence="7">
    <location>
        <begin position="32"/>
        <end position="363"/>
    </location>
</feature>
<keyword evidence="6" id="KW-1133">Transmembrane helix</keyword>
<keyword evidence="8" id="KW-1185">Reference proteome</keyword>
<sequence length="435" mass="48141">MTSFENRRYTCKTLEVDIYLLQVKKNPLVMMDDVYIKNEPYGVCLILGAWNYPIQLTLLPLVGVIAAGNTAVIKPSEVSANSADLVAKLIPKYLDKDCFSVICGGVKETTDLLEERFDYIMYTGGGNIAKIIMTAAAKHLTPVTLELGGKSPCFVDKNSDLTVAANRITWGKFANAGQTCIAPDYVMCEQSIQDQLVSKICQAIESFYGKNPKESKDYARIVNDRHFQRLTDLMKCGKIVIGGDTDESARYISPTVVTDVKHSDPVMEQEVFGPVLPIFTVDNVQDAINFINSREKPLALYVFSKDKSVIKNMIDNTSSGGACGNDVMMHAGVNTLPFGGVGGSGMGGYHGKFTFDTFSHKRSVLIKSQGLEKANSSLRYPPYTEKQLDWMLWLMKKSPKRTGLASWFPLMVLGVVIAFVFRALGFGRYIPQSFR</sequence>
<dbReference type="SUPFAM" id="SSF53720">
    <property type="entry name" value="ALDH-like"/>
    <property type="match status" value="1"/>
</dbReference>
<dbReference type="InterPro" id="IPR016161">
    <property type="entry name" value="Ald_DH/histidinol_DH"/>
</dbReference>
<keyword evidence="6" id="KW-0812">Transmembrane</keyword>
<proteinExistence type="inferred from homology"/>
<evidence type="ECO:0000256" key="6">
    <source>
        <dbReference type="SAM" id="Phobius"/>
    </source>
</evidence>
<dbReference type="PANTHER" id="PTHR43570">
    <property type="entry name" value="ALDEHYDE DEHYDROGENASE"/>
    <property type="match status" value="1"/>
</dbReference>
<dbReference type="PROSITE" id="PS00687">
    <property type="entry name" value="ALDEHYDE_DEHYDR_GLU"/>
    <property type="match status" value="1"/>
</dbReference>
<dbReference type="RefSeq" id="XP_006819092.1">
    <property type="nucleotide sequence ID" value="XM_006819029.1"/>
</dbReference>
<dbReference type="Pfam" id="PF00171">
    <property type="entry name" value="Aldedh"/>
    <property type="match status" value="1"/>
</dbReference>
<keyword evidence="6" id="KW-0472">Membrane</keyword>
<dbReference type="Gene3D" id="3.40.605.10">
    <property type="entry name" value="Aldehyde Dehydrogenase, Chain A, domain 1"/>
    <property type="match status" value="1"/>
</dbReference>
<dbReference type="Gene3D" id="3.40.309.10">
    <property type="entry name" value="Aldehyde Dehydrogenase, Chain A, domain 2"/>
    <property type="match status" value="1"/>
</dbReference>
<gene>
    <name evidence="9" type="primary">LOC100375876</name>
</gene>
<dbReference type="InterPro" id="IPR016162">
    <property type="entry name" value="Ald_DH_N"/>
</dbReference>
<evidence type="ECO:0000256" key="1">
    <source>
        <dbReference type="ARBA" id="ARBA00009986"/>
    </source>
</evidence>
<dbReference type="GeneID" id="100375876"/>
<dbReference type="InterPro" id="IPR015590">
    <property type="entry name" value="Aldehyde_DH_dom"/>
</dbReference>
<keyword evidence="2 3" id="KW-0560">Oxidoreductase</keyword>
<name>A0ABM0MGF1_SACKO</name>
<evidence type="ECO:0000313" key="8">
    <source>
        <dbReference type="Proteomes" id="UP000694865"/>
    </source>
</evidence>
<organism evidence="8 9">
    <name type="scientific">Saccoglossus kowalevskii</name>
    <name type="common">Acorn worm</name>
    <dbReference type="NCBI Taxonomy" id="10224"/>
    <lineage>
        <taxon>Eukaryota</taxon>
        <taxon>Metazoa</taxon>
        <taxon>Hemichordata</taxon>
        <taxon>Enteropneusta</taxon>
        <taxon>Harrimaniidae</taxon>
        <taxon>Saccoglossus</taxon>
    </lineage>
</organism>
<dbReference type="PANTHER" id="PTHR43570:SF16">
    <property type="entry name" value="ALDEHYDE DEHYDROGENASE TYPE III, ISOFORM Q"/>
    <property type="match status" value="1"/>
</dbReference>
<evidence type="ECO:0000313" key="9">
    <source>
        <dbReference type="RefSeq" id="XP_006819092.1"/>
    </source>
</evidence>
<evidence type="ECO:0000259" key="7">
    <source>
        <dbReference type="Pfam" id="PF00171"/>
    </source>
</evidence>
<dbReference type="PIRSF" id="PIRSF036492">
    <property type="entry name" value="ALDH"/>
    <property type="match status" value="1"/>
</dbReference>
<dbReference type="PROSITE" id="PS00070">
    <property type="entry name" value="ALDEHYDE_DEHYDR_CYS"/>
    <property type="match status" value="1"/>
</dbReference>
<reference evidence="9" key="1">
    <citation type="submission" date="2025-08" db="UniProtKB">
        <authorList>
            <consortium name="RefSeq"/>
        </authorList>
    </citation>
    <scope>IDENTIFICATION</scope>
    <source>
        <tissue evidence="9">Testes</tissue>
    </source>
</reference>
<dbReference type="InterPro" id="IPR012394">
    <property type="entry name" value="Aldehyde_DH_NAD(P)"/>
</dbReference>
<protein>
    <recommendedName>
        <fullName evidence="3">Aldehyde dehydrogenase</fullName>
    </recommendedName>
</protein>
<accession>A0ABM0MGF1</accession>
<evidence type="ECO:0000256" key="3">
    <source>
        <dbReference type="PIRNR" id="PIRNR036492"/>
    </source>
</evidence>
<evidence type="ECO:0000256" key="5">
    <source>
        <dbReference type="RuleBase" id="RU003345"/>
    </source>
</evidence>
<dbReference type="Proteomes" id="UP000694865">
    <property type="component" value="Unplaced"/>
</dbReference>
<dbReference type="InterPro" id="IPR016163">
    <property type="entry name" value="Ald_DH_C"/>
</dbReference>
<dbReference type="InterPro" id="IPR029510">
    <property type="entry name" value="Ald_DH_CS_GLU"/>
</dbReference>
<feature type="transmembrane region" description="Helical" evidence="6">
    <location>
        <begin position="404"/>
        <end position="425"/>
    </location>
</feature>
<evidence type="ECO:0000256" key="2">
    <source>
        <dbReference type="ARBA" id="ARBA00023002"/>
    </source>
</evidence>